<name>A0AA35P839_9SAUR</name>
<accession>A0AA35P839</accession>
<dbReference type="EMBL" id="OX395132">
    <property type="protein sequence ID" value="CAI5779126.1"/>
    <property type="molecule type" value="Genomic_DNA"/>
</dbReference>
<sequence>MPFLIHFRIAQLTHRSFWRARPPLSQAEDLPGTPATLFSDSQFTRAGTSSWSGSAAVQTRSWARSAAILRAEVGRLCRGRPAVITRSLLVPLQNKQPRVQLPESGTLSVGEKQQQEEELLGYECSPAA</sequence>
<feature type="region of interest" description="Disordered" evidence="1">
    <location>
        <begin position="101"/>
        <end position="128"/>
    </location>
</feature>
<evidence type="ECO:0000313" key="2">
    <source>
        <dbReference type="EMBL" id="CAI5779126.1"/>
    </source>
</evidence>
<evidence type="ECO:0000256" key="1">
    <source>
        <dbReference type="SAM" id="MobiDB-lite"/>
    </source>
</evidence>
<dbReference type="Proteomes" id="UP001178461">
    <property type="component" value="Chromosome 7"/>
</dbReference>
<gene>
    <name evidence="2" type="ORF">PODLI_1B010136</name>
</gene>
<organism evidence="2 3">
    <name type="scientific">Podarcis lilfordi</name>
    <name type="common">Lilford's wall lizard</name>
    <dbReference type="NCBI Taxonomy" id="74358"/>
    <lineage>
        <taxon>Eukaryota</taxon>
        <taxon>Metazoa</taxon>
        <taxon>Chordata</taxon>
        <taxon>Craniata</taxon>
        <taxon>Vertebrata</taxon>
        <taxon>Euteleostomi</taxon>
        <taxon>Lepidosauria</taxon>
        <taxon>Squamata</taxon>
        <taxon>Bifurcata</taxon>
        <taxon>Unidentata</taxon>
        <taxon>Episquamata</taxon>
        <taxon>Laterata</taxon>
        <taxon>Lacertibaenia</taxon>
        <taxon>Lacertidae</taxon>
        <taxon>Podarcis</taxon>
    </lineage>
</organism>
<reference evidence="2" key="1">
    <citation type="submission" date="2022-12" db="EMBL/GenBank/DDBJ databases">
        <authorList>
            <person name="Alioto T."/>
            <person name="Alioto T."/>
            <person name="Gomez Garrido J."/>
        </authorList>
    </citation>
    <scope>NUCLEOTIDE SEQUENCE</scope>
</reference>
<proteinExistence type="predicted"/>
<keyword evidence="3" id="KW-1185">Reference proteome</keyword>
<evidence type="ECO:0000313" key="3">
    <source>
        <dbReference type="Proteomes" id="UP001178461"/>
    </source>
</evidence>
<dbReference type="AlphaFoldDB" id="A0AA35P839"/>
<protein>
    <submittedName>
        <fullName evidence="2">Uncharacterized protein</fullName>
    </submittedName>
</protein>